<dbReference type="InterPro" id="IPR000868">
    <property type="entry name" value="Isochorismatase-like_dom"/>
</dbReference>
<name>A0ABT6J8H6_9GAMM</name>
<accession>A0ABT6J8H6</accession>
<dbReference type="SUPFAM" id="SSF52499">
    <property type="entry name" value="Isochorismatase-like hydrolases"/>
    <property type="match status" value="1"/>
</dbReference>
<dbReference type="Gene3D" id="3.40.50.850">
    <property type="entry name" value="Isochorismatase-like"/>
    <property type="match status" value="1"/>
</dbReference>
<dbReference type="EC" id="3.-.-.-" evidence="3"/>
<dbReference type="Proteomes" id="UP001156940">
    <property type="component" value="Unassembled WGS sequence"/>
</dbReference>
<organism evidence="3 4">
    <name type="scientific">Luteimonas endophytica</name>
    <dbReference type="NCBI Taxonomy" id="3042023"/>
    <lineage>
        <taxon>Bacteria</taxon>
        <taxon>Pseudomonadati</taxon>
        <taxon>Pseudomonadota</taxon>
        <taxon>Gammaproteobacteria</taxon>
        <taxon>Lysobacterales</taxon>
        <taxon>Lysobacteraceae</taxon>
        <taxon>Luteimonas</taxon>
    </lineage>
</organism>
<proteinExistence type="predicted"/>
<dbReference type="Pfam" id="PF00857">
    <property type="entry name" value="Isochorismatase"/>
    <property type="match status" value="1"/>
</dbReference>
<evidence type="ECO:0000313" key="4">
    <source>
        <dbReference type="Proteomes" id="UP001156940"/>
    </source>
</evidence>
<dbReference type="PANTHER" id="PTHR43540">
    <property type="entry name" value="PEROXYUREIDOACRYLATE/UREIDOACRYLATE AMIDOHYDROLASE-RELATED"/>
    <property type="match status" value="1"/>
</dbReference>
<comment type="caution">
    <text evidence="3">The sequence shown here is derived from an EMBL/GenBank/DDBJ whole genome shotgun (WGS) entry which is preliminary data.</text>
</comment>
<sequence length="207" mass="21730">MKLDARTALIPIDVQLGFDDPPWPRRNNPAMEANGLRLLAAWRACGLPLIHVRHDSVEPGSSLAPGHPGNGFRSGFAPLAGEALVAKSVNAAFIGTDLDLRLRRRGIESIVLFGISTDMCVSTTARVGANLGYRVTVVGDACCCFDLADGDGGTIAADDLQRAHLATLRAEFAEVVDTAEVLALLPHGRAAAPGSSPDERARGRGGQ</sequence>
<evidence type="ECO:0000256" key="1">
    <source>
        <dbReference type="ARBA" id="ARBA00022801"/>
    </source>
</evidence>
<dbReference type="InterPro" id="IPR036380">
    <property type="entry name" value="Isochorismatase-like_sf"/>
</dbReference>
<keyword evidence="1 3" id="KW-0378">Hydrolase</keyword>
<keyword evidence="4" id="KW-1185">Reference proteome</keyword>
<evidence type="ECO:0000259" key="2">
    <source>
        <dbReference type="Pfam" id="PF00857"/>
    </source>
</evidence>
<dbReference type="RefSeq" id="WP_280574217.1">
    <property type="nucleotide sequence ID" value="NZ_JARXRM010000029.1"/>
</dbReference>
<dbReference type="CDD" id="cd01014">
    <property type="entry name" value="nicotinamidase_related"/>
    <property type="match status" value="1"/>
</dbReference>
<dbReference type="GO" id="GO:0016787">
    <property type="term" value="F:hydrolase activity"/>
    <property type="evidence" value="ECO:0007669"/>
    <property type="project" value="UniProtKB-KW"/>
</dbReference>
<gene>
    <name evidence="3" type="ORF">QFW77_08955</name>
</gene>
<dbReference type="EMBL" id="JARXRM010000029">
    <property type="protein sequence ID" value="MDH5823116.1"/>
    <property type="molecule type" value="Genomic_DNA"/>
</dbReference>
<dbReference type="PANTHER" id="PTHR43540:SF1">
    <property type="entry name" value="ISOCHORISMATASE HYDROLASE"/>
    <property type="match status" value="1"/>
</dbReference>
<feature type="domain" description="Isochorismatase-like" evidence="2">
    <location>
        <begin position="7"/>
        <end position="180"/>
    </location>
</feature>
<protein>
    <submittedName>
        <fullName evidence="3">Cysteine hydrolase family protein</fullName>
        <ecNumber evidence="3">3.-.-.-</ecNumber>
    </submittedName>
</protein>
<dbReference type="InterPro" id="IPR050272">
    <property type="entry name" value="Isochorismatase-like_hydrls"/>
</dbReference>
<evidence type="ECO:0000313" key="3">
    <source>
        <dbReference type="EMBL" id="MDH5823116.1"/>
    </source>
</evidence>
<reference evidence="3 4" key="1">
    <citation type="submission" date="2023-04" db="EMBL/GenBank/DDBJ databases">
        <title>Luteimonas endophyticus RD2P54.</title>
        <authorList>
            <person name="Sun J.-Q."/>
        </authorList>
    </citation>
    <scope>NUCLEOTIDE SEQUENCE [LARGE SCALE GENOMIC DNA]</scope>
    <source>
        <strain evidence="3 4">RD2P54</strain>
    </source>
</reference>